<proteinExistence type="predicted"/>
<gene>
    <name evidence="1" type="ORF">U2F25_30440</name>
</gene>
<sequence length="70" mass="7500">MPFYANTHTEGSLTGSRTGRLREQAREVILRAVGGTPEHIVLFCGCGATAAVHKLVSILGLRVPEALGRR</sequence>
<protein>
    <submittedName>
        <fullName evidence="1">Uncharacterized protein</fullName>
    </submittedName>
</protein>
<dbReference type="Proteomes" id="UP001290101">
    <property type="component" value="Unassembled WGS sequence"/>
</dbReference>
<dbReference type="InterPro" id="IPR015424">
    <property type="entry name" value="PyrdxlP-dep_Trfase"/>
</dbReference>
<accession>A0ABU5JMC6</accession>
<dbReference type="RefSeq" id="WP_322443291.1">
    <property type="nucleotide sequence ID" value="NZ_JAXOTQ010000052.1"/>
</dbReference>
<dbReference type="InterPro" id="IPR015421">
    <property type="entry name" value="PyrdxlP-dep_Trfase_major"/>
</dbReference>
<keyword evidence="2" id="KW-1185">Reference proteome</keyword>
<comment type="caution">
    <text evidence="1">The sequence shown here is derived from an EMBL/GenBank/DDBJ whole genome shotgun (WGS) entry which is preliminary data.</text>
</comment>
<name>A0ABU5JMC6_9ACTN</name>
<evidence type="ECO:0000313" key="1">
    <source>
        <dbReference type="EMBL" id="MDZ5493731.1"/>
    </source>
</evidence>
<organism evidence="1 2">
    <name type="scientific">Micromonospora sicca</name>
    <dbReference type="NCBI Taxonomy" id="2202420"/>
    <lineage>
        <taxon>Bacteria</taxon>
        <taxon>Bacillati</taxon>
        <taxon>Actinomycetota</taxon>
        <taxon>Actinomycetes</taxon>
        <taxon>Micromonosporales</taxon>
        <taxon>Micromonosporaceae</taxon>
        <taxon>Micromonospora</taxon>
    </lineage>
</organism>
<dbReference type="EMBL" id="JAXOTQ010000052">
    <property type="protein sequence ID" value="MDZ5493731.1"/>
    <property type="molecule type" value="Genomic_DNA"/>
</dbReference>
<reference evidence="1 2" key="1">
    <citation type="submission" date="2023-12" db="EMBL/GenBank/DDBJ databases">
        <title>Micromonospora sp. nov., isolated from Atacama Desert.</title>
        <authorList>
            <person name="Carro L."/>
            <person name="Golinska P."/>
            <person name="Klenk H.-P."/>
            <person name="Goodfellow M."/>
        </authorList>
    </citation>
    <scope>NUCLEOTIDE SEQUENCE [LARGE SCALE GENOMIC DNA]</scope>
    <source>
        <strain evidence="1 2">4G53</strain>
    </source>
</reference>
<dbReference type="Gene3D" id="3.40.640.10">
    <property type="entry name" value="Type I PLP-dependent aspartate aminotransferase-like (Major domain)"/>
    <property type="match status" value="1"/>
</dbReference>
<dbReference type="SUPFAM" id="SSF53383">
    <property type="entry name" value="PLP-dependent transferases"/>
    <property type="match status" value="1"/>
</dbReference>
<evidence type="ECO:0000313" key="2">
    <source>
        <dbReference type="Proteomes" id="UP001290101"/>
    </source>
</evidence>